<gene>
    <name evidence="2" type="ORF">FB550_10165</name>
</gene>
<sequence length="380" mass="43875">MRDDSKMLTEQILEFINRCEEGKFTYHEEQEHSYNELALKLFRYQFQHNLAYKKFCQTKKRTPLTVKRWEHIPPMPIQGYKELTLSCEPIEEVKHVFMTSGTTNPEAKGKNYHPDLAVWDASMKGPFKHFVLPDREKITIFVLSPAEDLNKNSSLSRYLTNAVSFFGTENSKFFFTDKGLNVDELIRDLSWCESQEEPVLLIGATFAFVHIIDDLKEKQLQFKLAKDSRIFDTGGFKGQSREVEMEHLYSEFREFFGIGRNQCINMYGMTELSSQIYDQTIRSTYLNHSEIYDKRSPSWVKTVVLNTDTLEPVKDGEKGVIAHYDLANWNSCLAILTEDMGYKTEHGFVLLGRIKGSEARGCSIAVDQLMQVNSGGVNQQ</sequence>
<dbReference type="AlphaFoldDB" id="A0A561DXH0"/>
<keyword evidence="3" id="KW-1185">Reference proteome</keyword>
<dbReference type="EMBL" id="VIVN01000001">
    <property type="protein sequence ID" value="TWE08053.1"/>
    <property type="molecule type" value="Genomic_DNA"/>
</dbReference>
<dbReference type="GO" id="GO:0047474">
    <property type="term" value="F:long-chain fatty acid--protein ligase activity"/>
    <property type="evidence" value="ECO:0007669"/>
    <property type="project" value="InterPro"/>
</dbReference>
<dbReference type="InterPro" id="IPR007534">
    <property type="entry name" value="LuxE"/>
</dbReference>
<dbReference type="SUPFAM" id="SSF56801">
    <property type="entry name" value="Acetyl-CoA synthetase-like"/>
    <property type="match status" value="1"/>
</dbReference>
<feature type="domain" description="Acyl-protein synthetase LuxE" evidence="1">
    <location>
        <begin position="27"/>
        <end position="368"/>
    </location>
</feature>
<dbReference type="RefSeq" id="WP_144561809.1">
    <property type="nucleotide sequence ID" value="NZ_VIVN01000001.1"/>
</dbReference>
<organism evidence="2 3">
    <name type="scientific">Neobacillus bataviensis</name>
    <dbReference type="NCBI Taxonomy" id="220685"/>
    <lineage>
        <taxon>Bacteria</taxon>
        <taxon>Bacillati</taxon>
        <taxon>Bacillota</taxon>
        <taxon>Bacilli</taxon>
        <taxon>Bacillales</taxon>
        <taxon>Bacillaceae</taxon>
        <taxon>Neobacillus</taxon>
    </lineage>
</organism>
<evidence type="ECO:0000259" key="1">
    <source>
        <dbReference type="Pfam" id="PF04443"/>
    </source>
</evidence>
<reference evidence="2 3" key="1">
    <citation type="submission" date="2019-06" db="EMBL/GenBank/DDBJ databases">
        <title>Sorghum-associated microbial communities from plants grown in Nebraska, USA.</title>
        <authorList>
            <person name="Schachtman D."/>
        </authorList>
    </citation>
    <scope>NUCLEOTIDE SEQUENCE [LARGE SCALE GENOMIC DNA]</scope>
    <source>
        <strain evidence="2 3">2482</strain>
    </source>
</reference>
<dbReference type="Gene3D" id="3.40.50.12780">
    <property type="entry name" value="N-terminal domain of ligase-like"/>
    <property type="match status" value="1"/>
</dbReference>
<proteinExistence type="predicted"/>
<dbReference type="Pfam" id="PF04443">
    <property type="entry name" value="LuxE"/>
    <property type="match status" value="1"/>
</dbReference>
<accession>A0A561DXH0</accession>
<evidence type="ECO:0000313" key="2">
    <source>
        <dbReference type="EMBL" id="TWE08053.1"/>
    </source>
</evidence>
<evidence type="ECO:0000313" key="3">
    <source>
        <dbReference type="Proteomes" id="UP000319671"/>
    </source>
</evidence>
<protein>
    <submittedName>
        <fullName evidence="2">Acyl-protein synthetase LuxE</fullName>
    </submittedName>
</protein>
<dbReference type="InterPro" id="IPR042099">
    <property type="entry name" value="ANL_N_sf"/>
</dbReference>
<name>A0A561DXH0_9BACI</name>
<comment type="caution">
    <text evidence="2">The sequence shown here is derived from an EMBL/GenBank/DDBJ whole genome shotgun (WGS) entry which is preliminary data.</text>
</comment>
<dbReference type="GO" id="GO:0008218">
    <property type="term" value="P:bioluminescence"/>
    <property type="evidence" value="ECO:0007669"/>
    <property type="project" value="InterPro"/>
</dbReference>
<dbReference type="Proteomes" id="UP000319671">
    <property type="component" value="Unassembled WGS sequence"/>
</dbReference>